<evidence type="ECO:0000259" key="2">
    <source>
        <dbReference type="PROSITE" id="PS50943"/>
    </source>
</evidence>
<dbReference type="PANTHER" id="PTHR46558">
    <property type="entry name" value="TRACRIPTIONAL REGULATORY PROTEIN-RELATED-RELATED"/>
    <property type="match status" value="1"/>
</dbReference>
<dbReference type="InterPro" id="IPR010982">
    <property type="entry name" value="Lambda_DNA-bd_dom_sf"/>
</dbReference>
<dbReference type="EMBL" id="FRAD01000017">
    <property type="protein sequence ID" value="SHK21046.1"/>
    <property type="molecule type" value="Genomic_DNA"/>
</dbReference>
<dbReference type="STRING" id="1121331.SAMN02745248_02046"/>
<dbReference type="SUPFAM" id="SSF47413">
    <property type="entry name" value="lambda repressor-like DNA-binding domains"/>
    <property type="match status" value="1"/>
</dbReference>
<dbReference type="PROSITE" id="PS50943">
    <property type="entry name" value="HTH_CROC1"/>
    <property type="match status" value="1"/>
</dbReference>
<organism evidence="3 4">
    <name type="scientific">Hathewaya proteolytica DSM 3090</name>
    <dbReference type="NCBI Taxonomy" id="1121331"/>
    <lineage>
        <taxon>Bacteria</taxon>
        <taxon>Bacillati</taxon>
        <taxon>Bacillota</taxon>
        <taxon>Clostridia</taxon>
        <taxon>Eubacteriales</taxon>
        <taxon>Clostridiaceae</taxon>
        <taxon>Hathewaya</taxon>
    </lineage>
</organism>
<dbReference type="RefSeq" id="WP_072903990.1">
    <property type="nucleotide sequence ID" value="NZ_FRAD01000017.1"/>
</dbReference>
<name>A0A1M6QLE3_9CLOT</name>
<dbReference type="InterPro" id="IPR001387">
    <property type="entry name" value="Cro/C1-type_HTH"/>
</dbReference>
<dbReference type="CDD" id="cd00093">
    <property type="entry name" value="HTH_XRE"/>
    <property type="match status" value="1"/>
</dbReference>
<dbReference type="Proteomes" id="UP000183952">
    <property type="component" value="Unassembled WGS sequence"/>
</dbReference>
<protein>
    <submittedName>
        <fullName evidence="3">DNA-binding transcriptional regulator, XRE-family HTH domain</fullName>
    </submittedName>
</protein>
<dbReference type="SMART" id="SM00530">
    <property type="entry name" value="HTH_XRE"/>
    <property type="match status" value="1"/>
</dbReference>
<evidence type="ECO:0000256" key="1">
    <source>
        <dbReference type="ARBA" id="ARBA00023125"/>
    </source>
</evidence>
<keyword evidence="4" id="KW-1185">Reference proteome</keyword>
<dbReference type="AlphaFoldDB" id="A0A1M6QLE3"/>
<reference evidence="3 4" key="1">
    <citation type="submission" date="2016-11" db="EMBL/GenBank/DDBJ databases">
        <authorList>
            <person name="Jaros S."/>
            <person name="Januszkiewicz K."/>
            <person name="Wedrychowicz H."/>
        </authorList>
    </citation>
    <scope>NUCLEOTIDE SEQUENCE [LARGE SCALE GENOMIC DNA]</scope>
    <source>
        <strain evidence="3 4">DSM 3090</strain>
    </source>
</reference>
<keyword evidence="1 3" id="KW-0238">DNA-binding</keyword>
<evidence type="ECO:0000313" key="4">
    <source>
        <dbReference type="Proteomes" id="UP000183952"/>
    </source>
</evidence>
<dbReference type="Gene3D" id="1.10.260.40">
    <property type="entry name" value="lambda repressor-like DNA-binding domains"/>
    <property type="match status" value="1"/>
</dbReference>
<dbReference type="PANTHER" id="PTHR46558:SF4">
    <property type="entry name" value="DNA-BIDING PHAGE PROTEIN"/>
    <property type="match status" value="1"/>
</dbReference>
<proteinExistence type="predicted"/>
<feature type="domain" description="HTH cro/C1-type" evidence="2">
    <location>
        <begin position="7"/>
        <end position="62"/>
    </location>
</feature>
<dbReference type="GO" id="GO:0003677">
    <property type="term" value="F:DNA binding"/>
    <property type="evidence" value="ECO:0007669"/>
    <property type="project" value="UniProtKB-KW"/>
</dbReference>
<gene>
    <name evidence="3" type="ORF">SAMN02745248_02046</name>
</gene>
<evidence type="ECO:0000313" key="3">
    <source>
        <dbReference type="EMBL" id="SHK21046.1"/>
    </source>
</evidence>
<dbReference type="Pfam" id="PF12844">
    <property type="entry name" value="HTH_19"/>
    <property type="match status" value="1"/>
</dbReference>
<sequence length="135" mass="15447">MQFKDKLRKMRTENKMTQEELSNKLGVTKRTLINYEKGNCYPKSTEIFSKLSSIFNVSTDYLMMDESENINSNEKSIEMDSKLQAMNLISEVSALFSGGNLEEGDKDAVMQALMEAYLDAKKNGEQHHENIFTKS</sequence>
<accession>A0A1M6QLE3</accession>